<evidence type="ECO:0000313" key="3">
    <source>
        <dbReference type="EMBL" id="KAK5087878.1"/>
    </source>
</evidence>
<evidence type="ECO:0000256" key="1">
    <source>
        <dbReference type="SAM" id="SignalP"/>
    </source>
</evidence>
<dbReference type="Pfam" id="PF26534">
    <property type="entry name" value="NTF2_7"/>
    <property type="match status" value="1"/>
</dbReference>
<dbReference type="EMBL" id="JAVRRJ010000002">
    <property type="protein sequence ID" value="KAK5087878.1"/>
    <property type="molecule type" value="Genomic_DNA"/>
</dbReference>
<feature type="domain" description="NTF2-like" evidence="2">
    <location>
        <begin position="29"/>
        <end position="167"/>
    </location>
</feature>
<accession>A0AAN7T3M8</accession>
<protein>
    <recommendedName>
        <fullName evidence="2">NTF2-like domain-containing protein</fullName>
    </recommendedName>
</protein>
<reference evidence="3 4" key="1">
    <citation type="submission" date="2023-08" db="EMBL/GenBank/DDBJ databases">
        <title>Black Yeasts Isolated from many extreme environments.</title>
        <authorList>
            <person name="Coleine C."/>
            <person name="Stajich J.E."/>
            <person name="Selbmann L."/>
        </authorList>
    </citation>
    <scope>NUCLEOTIDE SEQUENCE [LARGE SCALE GENOMIC DNA]</scope>
    <source>
        <strain evidence="3 4">CCFEE 5910</strain>
    </source>
</reference>
<dbReference type="Proteomes" id="UP001309876">
    <property type="component" value="Unassembled WGS sequence"/>
</dbReference>
<name>A0AAN7T3M8_9EURO</name>
<evidence type="ECO:0000259" key="2">
    <source>
        <dbReference type="Pfam" id="PF26534"/>
    </source>
</evidence>
<evidence type="ECO:0000313" key="4">
    <source>
        <dbReference type="Proteomes" id="UP001309876"/>
    </source>
</evidence>
<feature type="chain" id="PRO_5042965205" description="NTF2-like domain-containing protein" evidence="1">
    <location>
        <begin position="20"/>
        <end position="178"/>
    </location>
</feature>
<feature type="signal peptide" evidence="1">
    <location>
        <begin position="1"/>
        <end position="19"/>
    </location>
</feature>
<proteinExistence type="predicted"/>
<gene>
    <name evidence="3" type="ORF">LTR05_002093</name>
</gene>
<dbReference type="InterPro" id="IPR058645">
    <property type="entry name" value="NTF2-like_dom_7"/>
</dbReference>
<comment type="caution">
    <text evidence="3">The sequence shown here is derived from an EMBL/GenBank/DDBJ whole genome shotgun (WGS) entry which is preliminary data.</text>
</comment>
<organism evidence="3 4">
    <name type="scientific">Lithohypha guttulata</name>
    <dbReference type="NCBI Taxonomy" id="1690604"/>
    <lineage>
        <taxon>Eukaryota</taxon>
        <taxon>Fungi</taxon>
        <taxon>Dikarya</taxon>
        <taxon>Ascomycota</taxon>
        <taxon>Pezizomycotina</taxon>
        <taxon>Eurotiomycetes</taxon>
        <taxon>Chaetothyriomycetidae</taxon>
        <taxon>Chaetothyriales</taxon>
        <taxon>Trichomeriaceae</taxon>
        <taxon>Lithohypha</taxon>
    </lineage>
</organism>
<keyword evidence="1" id="KW-0732">Signal</keyword>
<dbReference type="AlphaFoldDB" id="A0AAN7T3M8"/>
<keyword evidence="4" id="KW-1185">Reference proteome</keyword>
<sequence length="178" mass="19044">MKFSLIAAAACTLASSAFAAPAWSAWPNNCLAQSTATDIVNQYITILNHYDVKAANATAQTLLADDYIEISDSILSLEGQPLNQTTFAGKQLYINGVLNAPPVEGISTLQVLVAGCDQILWQWVFTGIGSKVAQVKGFNLFGLNAQNQIKTVHLEFNSIAWGLDTGYQVIFPPGPPPS</sequence>